<feature type="compositionally biased region" description="Pro residues" evidence="8">
    <location>
        <begin position="25"/>
        <end position="35"/>
    </location>
</feature>
<keyword evidence="3" id="KW-0805">Transcription regulation</keyword>
<accession>A0AAX6DH46</accession>
<dbReference type="Gene3D" id="3.30.730.10">
    <property type="entry name" value="AP2/ERF domain"/>
    <property type="match status" value="1"/>
</dbReference>
<dbReference type="CDD" id="cd00018">
    <property type="entry name" value="AP2"/>
    <property type="match status" value="1"/>
</dbReference>
<dbReference type="Pfam" id="PF00847">
    <property type="entry name" value="AP2"/>
    <property type="match status" value="1"/>
</dbReference>
<evidence type="ECO:0000259" key="9">
    <source>
        <dbReference type="PROSITE" id="PS51032"/>
    </source>
</evidence>
<dbReference type="EMBL" id="JANAVB010044814">
    <property type="protein sequence ID" value="KAJ6791045.1"/>
    <property type="molecule type" value="Genomic_DNA"/>
</dbReference>
<dbReference type="Proteomes" id="UP001140949">
    <property type="component" value="Unassembled WGS sequence"/>
</dbReference>
<feature type="region of interest" description="Disordered" evidence="8">
    <location>
        <begin position="23"/>
        <end position="66"/>
    </location>
</feature>
<dbReference type="FunFam" id="3.30.730.10:FF:000001">
    <property type="entry name" value="Ethylene-responsive transcription factor 2"/>
    <property type="match status" value="1"/>
</dbReference>
<evidence type="ECO:0000313" key="10">
    <source>
        <dbReference type="EMBL" id="KAJ6791045.1"/>
    </source>
</evidence>
<dbReference type="GO" id="GO:0000976">
    <property type="term" value="F:transcription cis-regulatory region binding"/>
    <property type="evidence" value="ECO:0007669"/>
    <property type="project" value="UniProtKB-ARBA"/>
</dbReference>
<keyword evidence="2" id="KW-0936">Ethylene signaling pathway</keyword>
<proteinExistence type="predicted"/>
<comment type="caution">
    <text evidence="10">The sequence shown here is derived from an EMBL/GenBank/DDBJ whole genome shotgun (WGS) entry which is preliminary data.</text>
</comment>
<dbReference type="PANTHER" id="PTHR31190">
    <property type="entry name" value="DNA-BINDING DOMAIN"/>
    <property type="match status" value="1"/>
</dbReference>
<dbReference type="PROSITE" id="PS51032">
    <property type="entry name" value="AP2_ERF"/>
    <property type="match status" value="1"/>
</dbReference>
<protein>
    <submittedName>
        <fullName evidence="10">Ethylene-responsive transcription factor ERF105</fullName>
    </submittedName>
</protein>
<feature type="domain" description="AP2/ERF" evidence="9">
    <location>
        <begin position="102"/>
        <end position="160"/>
    </location>
</feature>
<dbReference type="GO" id="GO:0005634">
    <property type="term" value="C:nucleus"/>
    <property type="evidence" value="ECO:0007669"/>
    <property type="project" value="UniProtKB-SubCell"/>
</dbReference>
<dbReference type="InterPro" id="IPR044808">
    <property type="entry name" value="ERF_plant"/>
</dbReference>
<dbReference type="InterPro" id="IPR001471">
    <property type="entry name" value="AP2/ERF_dom"/>
</dbReference>
<evidence type="ECO:0000256" key="2">
    <source>
        <dbReference type="ARBA" id="ARBA00022745"/>
    </source>
</evidence>
<keyword evidence="4" id="KW-0238">DNA-binding</keyword>
<dbReference type="GO" id="GO:0009873">
    <property type="term" value="P:ethylene-activated signaling pathway"/>
    <property type="evidence" value="ECO:0007669"/>
    <property type="project" value="UniProtKB-KW"/>
</dbReference>
<evidence type="ECO:0000256" key="4">
    <source>
        <dbReference type="ARBA" id="ARBA00023125"/>
    </source>
</evidence>
<sequence>MANHFLGDSVSLDSLFSDFFEPNMNPNPAPTPTPAPSSFAFSDPGTTSNMIRFGSDDPPLGRPSLTISLPTKTEWPEVVFIGPAPETTQPAKAAWQCCDTRRYRGVRQRPWGKFAAEIRDPSKRGSRVWLGTFETAVEAARAYDRAAFQMRGRKAILNFPNDIGSSNHHHHHQNPPPPPPPLPLIKRGREEAELEAVVARPVKRERRQGEEVEMSACPLSPSNWSGILEGISLPPLSPLSPHPPMGFSQLMVI</sequence>
<evidence type="ECO:0000256" key="1">
    <source>
        <dbReference type="ARBA" id="ARBA00004123"/>
    </source>
</evidence>
<comment type="subcellular location">
    <subcellularLocation>
        <location evidence="1">Nucleus</location>
    </subcellularLocation>
</comment>
<evidence type="ECO:0000256" key="6">
    <source>
        <dbReference type="ARBA" id="ARBA00023163"/>
    </source>
</evidence>
<evidence type="ECO:0000313" key="11">
    <source>
        <dbReference type="Proteomes" id="UP001140949"/>
    </source>
</evidence>
<dbReference type="InterPro" id="IPR016177">
    <property type="entry name" value="DNA-bd_dom_sf"/>
</dbReference>
<dbReference type="SMART" id="SM00380">
    <property type="entry name" value="AP2"/>
    <property type="match status" value="1"/>
</dbReference>
<keyword evidence="11" id="KW-1185">Reference proteome</keyword>
<reference evidence="10" key="2">
    <citation type="submission" date="2023-04" db="EMBL/GenBank/DDBJ databases">
        <authorList>
            <person name="Bruccoleri R.E."/>
            <person name="Oakeley E.J."/>
            <person name="Faust A.-M."/>
            <person name="Dessus-Babus S."/>
            <person name="Altorfer M."/>
            <person name="Burckhardt D."/>
            <person name="Oertli M."/>
            <person name="Naumann U."/>
            <person name="Petersen F."/>
            <person name="Wong J."/>
        </authorList>
    </citation>
    <scope>NUCLEOTIDE SEQUENCE</scope>
    <source>
        <strain evidence="10">GSM-AAB239-AS_SAM_17_03QT</strain>
        <tissue evidence="10">Leaf</tissue>
    </source>
</reference>
<dbReference type="SUPFAM" id="SSF54171">
    <property type="entry name" value="DNA-binding domain"/>
    <property type="match status" value="1"/>
</dbReference>
<keyword evidence="5" id="KW-0010">Activator</keyword>
<reference evidence="10" key="1">
    <citation type="journal article" date="2023" name="GigaByte">
        <title>Genome assembly of the bearded iris, Iris pallida Lam.</title>
        <authorList>
            <person name="Bruccoleri R.E."/>
            <person name="Oakeley E.J."/>
            <person name="Faust A.M.E."/>
            <person name="Altorfer M."/>
            <person name="Dessus-Babus S."/>
            <person name="Burckhardt D."/>
            <person name="Oertli M."/>
            <person name="Naumann U."/>
            <person name="Petersen F."/>
            <person name="Wong J."/>
        </authorList>
    </citation>
    <scope>NUCLEOTIDE SEQUENCE</scope>
    <source>
        <strain evidence="10">GSM-AAB239-AS_SAM_17_03QT</strain>
    </source>
</reference>
<dbReference type="AlphaFoldDB" id="A0AAX6DH46"/>
<dbReference type="PANTHER" id="PTHR31190:SF499">
    <property type="entry name" value="ETHYLENE-RESPONSIVE TRANSCRIPTION FACTOR ERF105"/>
    <property type="match status" value="1"/>
</dbReference>
<feature type="compositionally biased region" description="Pro residues" evidence="8">
    <location>
        <begin position="174"/>
        <end position="183"/>
    </location>
</feature>
<evidence type="ECO:0000256" key="5">
    <source>
        <dbReference type="ARBA" id="ARBA00023159"/>
    </source>
</evidence>
<organism evidence="10 11">
    <name type="scientific">Iris pallida</name>
    <name type="common">Sweet iris</name>
    <dbReference type="NCBI Taxonomy" id="29817"/>
    <lineage>
        <taxon>Eukaryota</taxon>
        <taxon>Viridiplantae</taxon>
        <taxon>Streptophyta</taxon>
        <taxon>Embryophyta</taxon>
        <taxon>Tracheophyta</taxon>
        <taxon>Spermatophyta</taxon>
        <taxon>Magnoliopsida</taxon>
        <taxon>Liliopsida</taxon>
        <taxon>Asparagales</taxon>
        <taxon>Iridaceae</taxon>
        <taxon>Iridoideae</taxon>
        <taxon>Irideae</taxon>
        <taxon>Iris</taxon>
    </lineage>
</organism>
<evidence type="ECO:0000256" key="7">
    <source>
        <dbReference type="ARBA" id="ARBA00023242"/>
    </source>
</evidence>
<keyword evidence="6" id="KW-0804">Transcription</keyword>
<dbReference type="GO" id="GO:0003700">
    <property type="term" value="F:DNA-binding transcription factor activity"/>
    <property type="evidence" value="ECO:0007669"/>
    <property type="project" value="InterPro"/>
</dbReference>
<feature type="region of interest" description="Disordered" evidence="8">
    <location>
        <begin position="161"/>
        <end position="185"/>
    </location>
</feature>
<keyword evidence="7" id="KW-0539">Nucleus</keyword>
<name>A0AAX6DH46_IRIPA</name>
<evidence type="ECO:0000256" key="8">
    <source>
        <dbReference type="SAM" id="MobiDB-lite"/>
    </source>
</evidence>
<dbReference type="InterPro" id="IPR036955">
    <property type="entry name" value="AP2/ERF_dom_sf"/>
</dbReference>
<evidence type="ECO:0000256" key="3">
    <source>
        <dbReference type="ARBA" id="ARBA00023015"/>
    </source>
</evidence>
<dbReference type="PRINTS" id="PR00367">
    <property type="entry name" value="ETHRSPELEMNT"/>
</dbReference>
<gene>
    <name evidence="10" type="ORF">M6B38_247010</name>
</gene>
<dbReference type="GO" id="GO:0006950">
    <property type="term" value="P:response to stress"/>
    <property type="evidence" value="ECO:0007669"/>
    <property type="project" value="UniProtKB-ARBA"/>
</dbReference>